<feature type="region of interest" description="Disordered" evidence="1">
    <location>
        <begin position="312"/>
        <end position="343"/>
    </location>
</feature>
<feature type="compositionally biased region" description="Polar residues" evidence="1">
    <location>
        <begin position="324"/>
        <end position="343"/>
    </location>
</feature>
<dbReference type="EMBL" id="FO818638">
    <property type="protein sequence ID" value="CDM92195.1"/>
    <property type="molecule type" value="Genomic_DNA"/>
</dbReference>
<reference evidence="2 3" key="1">
    <citation type="submission" date="2014-02" db="EMBL/GenBank/DDBJ databases">
        <authorList>
            <person name="Genoscope - CEA"/>
        </authorList>
    </citation>
    <scope>NUCLEOTIDE SEQUENCE [LARGE SCALE GENOMIC DNA]</scope>
    <source>
        <strain evidence="2 3">CS03</strain>
        <plasmid evidence="3">Plasmid</plasmid>
    </source>
</reference>
<evidence type="ECO:0000256" key="1">
    <source>
        <dbReference type="SAM" id="MobiDB-lite"/>
    </source>
</evidence>
<protein>
    <submittedName>
        <fullName evidence="2">Putative head processing protein</fullName>
    </submittedName>
</protein>
<evidence type="ECO:0000313" key="2">
    <source>
        <dbReference type="EMBL" id="CDM92195.1"/>
    </source>
</evidence>
<organism evidence="2 3">
    <name type="scientific">Xenorhabdus bovienii</name>
    <name type="common">Xenorhabdus nematophila subsp. bovienii</name>
    <dbReference type="NCBI Taxonomy" id="40576"/>
    <lineage>
        <taxon>Bacteria</taxon>
        <taxon>Pseudomonadati</taxon>
        <taxon>Pseudomonadota</taxon>
        <taxon>Gammaproteobacteria</taxon>
        <taxon>Enterobacterales</taxon>
        <taxon>Morganellaceae</taxon>
        <taxon>Xenorhabdus</taxon>
    </lineage>
</organism>
<gene>
    <name evidence="2" type="ORF">XBW1_mp0076</name>
</gene>
<dbReference type="Proteomes" id="UP000032930">
    <property type="component" value="Plasmid megaplasmid"/>
</dbReference>
<name>A0A0B6XF35_XENBV</name>
<accession>A0A0B6XF35</accession>
<dbReference type="KEGG" id="xbv:XBW1_mp0076"/>
<sequence>MNNLVTVTDRFSVIDNIRKHTPQNARNYVLSSVKASLESKEVKERMALGELYGFYGHSRREEYYKRTGELRLPETSFIMIDGKPVALDNVPSNRTVAVSIDDSGIVSHSQEILDTDTGRIVKGMEHSRAGGWSWVTGGSDSPWKSVVRRFYGFDYVTTPNYISLDRELMMAESVSDRQNHIVQAFVSSGFTESAAIDLSDHFEKMREHDMMIESVNRAQTAEGELLVLSGHLLELNQKIKVQDAMLEAVQCKNDLRKRYLRSAIDKLPMFLSEEQKNAMLRMETEDDLQMVEAIFESVGNVDFGGLPLGRMSDYQPAPHKRSSKSLSQAPIFSLKTQKPQKFG</sequence>
<evidence type="ECO:0000313" key="3">
    <source>
        <dbReference type="Proteomes" id="UP000032930"/>
    </source>
</evidence>
<dbReference type="RefSeq" id="WP_046338206.1">
    <property type="nucleotide sequence ID" value="NZ_CAWMEF010000003.1"/>
</dbReference>
<dbReference type="AlphaFoldDB" id="A0A0B6XF35"/>
<proteinExistence type="predicted"/>